<organism evidence="9 10">
    <name type="scientific">Geodermatophilus maliterrae</name>
    <dbReference type="NCBI Taxonomy" id="3162531"/>
    <lineage>
        <taxon>Bacteria</taxon>
        <taxon>Bacillati</taxon>
        <taxon>Actinomycetota</taxon>
        <taxon>Actinomycetes</taxon>
        <taxon>Geodermatophilales</taxon>
        <taxon>Geodermatophilaceae</taxon>
        <taxon>Geodermatophilus</taxon>
    </lineage>
</organism>
<dbReference type="Gene3D" id="1.10.1740.10">
    <property type="match status" value="1"/>
</dbReference>
<dbReference type="Pfam" id="PF08281">
    <property type="entry name" value="Sigma70_r4_2"/>
    <property type="match status" value="1"/>
</dbReference>
<evidence type="ECO:0000313" key="10">
    <source>
        <dbReference type="Proteomes" id="UP001560045"/>
    </source>
</evidence>
<dbReference type="SUPFAM" id="SSF88946">
    <property type="entry name" value="Sigma2 domain of RNA polymerase sigma factors"/>
    <property type="match status" value="1"/>
</dbReference>
<evidence type="ECO:0000256" key="3">
    <source>
        <dbReference type="ARBA" id="ARBA00023082"/>
    </source>
</evidence>
<dbReference type="RefSeq" id="WP_369206196.1">
    <property type="nucleotide sequence ID" value="NZ_JBFNXQ010000029.1"/>
</dbReference>
<dbReference type="PANTHER" id="PTHR43133">
    <property type="entry name" value="RNA POLYMERASE ECF-TYPE SIGMA FACTO"/>
    <property type="match status" value="1"/>
</dbReference>
<evidence type="ECO:0000256" key="4">
    <source>
        <dbReference type="ARBA" id="ARBA00023125"/>
    </source>
</evidence>
<sequence>MDELERAAAGAVDGDPLAAATLVRATQSDVWRLCAALGDRQSADDLTQETYARAFASLHRFEGRSSLRTWLLAIARRVCADAVRSRRRRRLTLVRDDADLEALGRIDGADRVGEGAAVTDLLARLDPERREAFVLTQLLGLSYAEAAEVAGCPVGTIRSRVARARADLVAALDGAGAEDATGADAARA</sequence>
<evidence type="ECO:0000259" key="7">
    <source>
        <dbReference type="Pfam" id="PF04542"/>
    </source>
</evidence>
<dbReference type="PROSITE" id="PS01063">
    <property type="entry name" value="SIGMA70_ECF"/>
    <property type="match status" value="1"/>
</dbReference>
<comment type="caution">
    <text evidence="9">The sequence shown here is derived from an EMBL/GenBank/DDBJ whole genome shotgun (WGS) entry which is preliminary data.</text>
</comment>
<evidence type="ECO:0000256" key="1">
    <source>
        <dbReference type="ARBA" id="ARBA00010641"/>
    </source>
</evidence>
<dbReference type="InterPro" id="IPR013249">
    <property type="entry name" value="RNA_pol_sigma70_r4_t2"/>
</dbReference>
<feature type="domain" description="RNA polymerase sigma factor 70 region 4 type 2" evidence="8">
    <location>
        <begin position="117"/>
        <end position="168"/>
    </location>
</feature>
<dbReference type="InterPro" id="IPR013324">
    <property type="entry name" value="RNA_pol_sigma_r3/r4-like"/>
</dbReference>
<dbReference type="Gene3D" id="1.10.10.10">
    <property type="entry name" value="Winged helix-like DNA-binding domain superfamily/Winged helix DNA-binding domain"/>
    <property type="match status" value="1"/>
</dbReference>
<gene>
    <name evidence="9" type="ORF">ABQ292_11055</name>
</gene>
<feature type="domain" description="RNA polymerase sigma-70 region 2" evidence="7">
    <location>
        <begin position="22"/>
        <end position="89"/>
    </location>
</feature>
<dbReference type="InterPro" id="IPR039425">
    <property type="entry name" value="RNA_pol_sigma-70-like"/>
</dbReference>
<dbReference type="SUPFAM" id="SSF88659">
    <property type="entry name" value="Sigma3 and sigma4 domains of RNA polymerase sigma factors"/>
    <property type="match status" value="1"/>
</dbReference>
<dbReference type="Pfam" id="PF04542">
    <property type="entry name" value="Sigma70_r2"/>
    <property type="match status" value="1"/>
</dbReference>
<keyword evidence="3 6" id="KW-0731">Sigma factor</keyword>
<dbReference type="NCBIfam" id="TIGR02937">
    <property type="entry name" value="sigma70-ECF"/>
    <property type="match status" value="1"/>
</dbReference>
<evidence type="ECO:0000313" key="9">
    <source>
        <dbReference type="EMBL" id="MEX5718896.1"/>
    </source>
</evidence>
<proteinExistence type="inferred from homology"/>
<dbReference type="InterPro" id="IPR014284">
    <property type="entry name" value="RNA_pol_sigma-70_dom"/>
</dbReference>
<reference evidence="9 10" key="1">
    <citation type="submission" date="2024-06" db="EMBL/GenBank/DDBJ databases">
        <title>Draft genome sequence of Geodermatophilus badlandi, a novel member of the Geodermatophilaceae isolated from badland sedimentary rocks in the Red desert, Wyoming, USA.</title>
        <authorList>
            <person name="Ben Tekaya S."/>
            <person name="Nouioui I."/>
            <person name="Flores G.M."/>
            <person name="Shaal M.N."/>
            <person name="Bredoire F."/>
            <person name="Basile F."/>
            <person name="Van Diepen L."/>
            <person name="Ward N.L."/>
        </authorList>
    </citation>
    <scope>NUCLEOTIDE SEQUENCE [LARGE SCALE GENOMIC DNA]</scope>
    <source>
        <strain evidence="9 10">WL48A</strain>
    </source>
</reference>
<dbReference type="CDD" id="cd06171">
    <property type="entry name" value="Sigma70_r4"/>
    <property type="match status" value="1"/>
</dbReference>
<dbReference type="PANTHER" id="PTHR43133:SF61">
    <property type="entry name" value="ECF RNA POLYMERASE SIGMA FACTOR SIGC"/>
    <property type="match status" value="1"/>
</dbReference>
<keyword evidence="4 6" id="KW-0238">DNA-binding</keyword>
<evidence type="ECO:0000256" key="6">
    <source>
        <dbReference type="RuleBase" id="RU000716"/>
    </source>
</evidence>
<evidence type="ECO:0000259" key="8">
    <source>
        <dbReference type="Pfam" id="PF08281"/>
    </source>
</evidence>
<evidence type="ECO:0000256" key="5">
    <source>
        <dbReference type="ARBA" id="ARBA00023163"/>
    </source>
</evidence>
<evidence type="ECO:0000256" key="2">
    <source>
        <dbReference type="ARBA" id="ARBA00023015"/>
    </source>
</evidence>
<dbReference type="InterPro" id="IPR036388">
    <property type="entry name" value="WH-like_DNA-bd_sf"/>
</dbReference>
<protein>
    <recommendedName>
        <fullName evidence="6">RNA polymerase sigma factor</fullName>
    </recommendedName>
</protein>
<keyword evidence="5 6" id="KW-0804">Transcription</keyword>
<keyword evidence="10" id="KW-1185">Reference proteome</keyword>
<dbReference type="InterPro" id="IPR013325">
    <property type="entry name" value="RNA_pol_sigma_r2"/>
</dbReference>
<dbReference type="InterPro" id="IPR000838">
    <property type="entry name" value="RNA_pol_sigma70_ECF_CS"/>
</dbReference>
<dbReference type="InterPro" id="IPR007627">
    <property type="entry name" value="RNA_pol_sigma70_r2"/>
</dbReference>
<dbReference type="EMBL" id="JBFNXQ010000029">
    <property type="protein sequence ID" value="MEX5718896.1"/>
    <property type="molecule type" value="Genomic_DNA"/>
</dbReference>
<keyword evidence="2 6" id="KW-0805">Transcription regulation</keyword>
<comment type="similarity">
    <text evidence="1 6">Belongs to the sigma-70 factor family. ECF subfamily.</text>
</comment>
<accession>A0ABV3XGR9</accession>
<name>A0ABV3XGR9_9ACTN</name>
<dbReference type="Proteomes" id="UP001560045">
    <property type="component" value="Unassembled WGS sequence"/>
</dbReference>